<feature type="region of interest" description="Disordered" evidence="1">
    <location>
        <begin position="66"/>
        <end position="88"/>
    </location>
</feature>
<name>A0ABN6RM25_9DEIO</name>
<keyword evidence="2" id="KW-0614">Plasmid</keyword>
<dbReference type="RefSeq" id="WP_264778224.1">
    <property type="nucleotide sequence ID" value="NZ_AP026562.1"/>
</dbReference>
<organism evidence="2 3">
    <name type="scientific">Deinococcus aetherius</name>
    <dbReference type="NCBI Taxonomy" id="200252"/>
    <lineage>
        <taxon>Bacteria</taxon>
        <taxon>Thermotogati</taxon>
        <taxon>Deinococcota</taxon>
        <taxon>Deinococci</taxon>
        <taxon>Deinococcales</taxon>
        <taxon>Deinococcaceae</taxon>
        <taxon>Deinococcus</taxon>
    </lineage>
</organism>
<dbReference type="EMBL" id="AP026562">
    <property type="protein sequence ID" value="BDP44380.1"/>
    <property type="molecule type" value="Genomic_DNA"/>
</dbReference>
<protein>
    <submittedName>
        <fullName evidence="2">Uncharacterized protein</fullName>
    </submittedName>
</protein>
<gene>
    <name evidence="2" type="ORF">DAETH_43490</name>
</gene>
<proteinExistence type="predicted"/>
<geneLocation type="plasmid" evidence="2 3">
    <name>pDAETH-2</name>
</geneLocation>
<dbReference type="Proteomes" id="UP001064971">
    <property type="component" value="Plasmid pDAETH-2"/>
</dbReference>
<evidence type="ECO:0000313" key="3">
    <source>
        <dbReference type="Proteomes" id="UP001064971"/>
    </source>
</evidence>
<evidence type="ECO:0000313" key="2">
    <source>
        <dbReference type="EMBL" id="BDP44380.1"/>
    </source>
</evidence>
<sequence>MREATSDPASEEQTIHALEAAGAEQVDTGYLRRFGPVKAEVAPERLDHVRALEVVQAVKELGGMRAISPGELRPPVPDLSGSAARPVQAEPARYVRPGEHADSGGGTVVRDGWWRFNRTLSLWGGAQPPLAVVTDLGGCARPS</sequence>
<evidence type="ECO:0000256" key="1">
    <source>
        <dbReference type="SAM" id="MobiDB-lite"/>
    </source>
</evidence>
<reference evidence="2" key="1">
    <citation type="submission" date="2022-07" db="EMBL/GenBank/DDBJ databases">
        <title>Complete Genome Sequence of the Radioresistant Bacterium Deinococcus aetherius ST0316, Isolated from the Air Dust collected in Lower Stratosphere above Japan.</title>
        <authorList>
            <person name="Satoh K."/>
            <person name="Hagiwara K."/>
            <person name="Katsumata K."/>
            <person name="Kubo A."/>
            <person name="Yokobori S."/>
            <person name="Yamagishi A."/>
            <person name="Oono Y."/>
            <person name="Narumi I."/>
        </authorList>
    </citation>
    <scope>NUCLEOTIDE SEQUENCE</scope>
    <source>
        <strain evidence="2">ST0316</strain>
        <plasmid evidence="2">pDAETH-2</plasmid>
    </source>
</reference>
<keyword evidence="3" id="KW-1185">Reference proteome</keyword>
<accession>A0ABN6RM25</accession>